<dbReference type="Pfam" id="PF13619">
    <property type="entry name" value="KTSC"/>
    <property type="match status" value="1"/>
</dbReference>
<dbReference type="Proteomes" id="UP001222434">
    <property type="component" value="Unassembled WGS sequence"/>
</dbReference>
<name>A0AAJ1J9K6_XENBV</name>
<dbReference type="RefSeq" id="WP_338128319.1">
    <property type="nucleotide sequence ID" value="NZ_JAILSO010000069.1"/>
</dbReference>
<protein>
    <submittedName>
        <fullName evidence="2">KTSC domain-containing protein</fullName>
    </submittedName>
</protein>
<dbReference type="InterPro" id="IPR025309">
    <property type="entry name" value="KTSC_dom"/>
</dbReference>
<dbReference type="EMBL" id="JAILSO010000069">
    <property type="protein sequence ID" value="MDE1479670.1"/>
    <property type="molecule type" value="Genomic_DNA"/>
</dbReference>
<comment type="caution">
    <text evidence="2">The sequence shown here is derived from an EMBL/GenBank/DDBJ whole genome shotgun (WGS) entry which is preliminary data.</text>
</comment>
<sequence>MNRVPVSSSNLLSVGYDSTTLTLEIGFHDGGVYQYYGVPSHIHQGLMSASSKGRYFHQYIRDVYTFERII</sequence>
<reference evidence="2" key="2">
    <citation type="journal article" date="2022" name="J. Evol. Biol.">
        <title>Pre- and post-association barriers to host switching in sympatric mutualists.</title>
        <authorList>
            <person name="Dinges Z.M."/>
            <person name="Phillips R.K."/>
            <person name="Lively C.M."/>
            <person name="Bashey F."/>
        </authorList>
    </citation>
    <scope>NUCLEOTIDE SEQUENCE</scope>
    <source>
        <strain evidence="2">MC_266_E_2016</strain>
    </source>
</reference>
<evidence type="ECO:0000259" key="1">
    <source>
        <dbReference type="Pfam" id="PF13619"/>
    </source>
</evidence>
<reference evidence="2" key="1">
    <citation type="submission" date="2021-08" db="EMBL/GenBank/DDBJ databases">
        <authorList>
            <person name="Papudeshi B."/>
            <person name="Bashey-Visser F."/>
        </authorList>
    </citation>
    <scope>NUCLEOTIDE SEQUENCE</scope>
    <source>
        <strain evidence="2">MC_266_E_2016</strain>
    </source>
</reference>
<evidence type="ECO:0000313" key="3">
    <source>
        <dbReference type="Proteomes" id="UP001222434"/>
    </source>
</evidence>
<accession>A0AAJ1J9K6</accession>
<proteinExistence type="predicted"/>
<organism evidence="2 3">
    <name type="scientific">Xenorhabdus bovienii</name>
    <name type="common">Xenorhabdus nematophila subsp. bovienii</name>
    <dbReference type="NCBI Taxonomy" id="40576"/>
    <lineage>
        <taxon>Bacteria</taxon>
        <taxon>Pseudomonadati</taxon>
        <taxon>Pseudomonadota</taxon>
        <taxon>Gammaproteobacteria</taxon>
        <taxon>Enterobacterales</taxon>
        <taxon>Morganellaceae</taxon>
        <taxon>Xenorhabdus</taxon>
    </lineage>
</organism>
<feature type="domain" description="KTSC" evidence="1">
    <location>
        <begin position="7"/>
        <end position="64"/>
    </location>
</feature>
<evidence type="ECO:0000313" key="2">
    <source>
        <dbReference type="EMBL" id="MDE1479670.1"/>
    </source>
</evidence>
<dbReference type="AlphaFoldDB" id="A0AAJ1J9K6"/>
<gene>
    <name evidence="2" type="ORF">KKJ01_15880</name>
</gene>